<proteinExistence type="predicted"/>
<reference evidence="1" key="1">
    <citation type="submission" date="2015-10" db="EMBL/GenBank/DDBJ databases">
        <authorList>
            <person name="Gilbert D.G."/>
        </authorList>
    </citation>
    <scope>NUCLEOTIDE SEQUENCE</scope>
    <source>
        <strain evidence="1">Phyl III-seqv23</strain>
    </source>
</reference>
<name>A0A0S4WQT0_RALSL</name>
<sequence length="313" mass="36175">MDSAEISLLVRGTDGQIKYVSEGLGIPQFYNLVRSRDDGRHFLVDFSPVINALYEIHKKAHDEGILTKYNTMYNYWLDMKTHTKEMVMLLKSEELIKQSNALINELHIALKKADRAFNAYSNSLLDDVLAIKKSCDIYIDSMLCLVYGKAVQDLASFKADVVVGGYADFLVELAGRLYRQFVRVGNFDDSYLKYIAFEQPDELQAYLALDSDESAASFKLRCLEAAKPQCDEVKLWDEHYTRIRQVNIQYDSYHQSHIRAGHELRDLLQRARSLKRLVDRLKEGNIEWETGEDAMNDLAQEIHIEQRGHPRLR</sequence>
<accession>A0A0S4WQT0</accession>
<evidence type="ECO:0000313" key="1">
    <source>
        <dbReference type="EMBL" id="CUV53947.1"/>
    </source>
</evidence>
<protein>
    <submittedName>
        <fullName evidence="1">Uncharacterized protein</fullName>
    </submittedName>
</protein>
<organism evidence="1">
    <name type="scientific">Ralstonia solanacearum</name>
    <name type="common">Pseudomonas solanacearum</name>
    <dbReference type="NCBI Taxonomy" id="305"/>
    <lineage>
        <taxon>Bacteria</taxon>
        <taxon>Pseudomonadati</taxon>
        <taxon>Pseudomonadota</taxon>
        <taxon>Betaproteobacteria</taxon>
        <taxon>Burkholderiales</taxon>
        <taxon>Burkholderiaceae</taxon>
        <taxon>Ralstonia</taxon>
        <taxon>Ralstonia solanacearum species complex</taxon>
    </lineage>
</organism>
<dbReference type="EMBL" id="LN899820">
    <property type="protein sequence ID" value="CUV53947.1"/>
    <property type="molecule type" value="Genomic_DNA"/>
</dbReference>
<gene>
    <name evidence="1" type="ORF">RUN215_v1_200002</name>
</gene>
<dbReference type="AlphaFoldDB" id="A0A0S4WQT0"/>